<evidence type="ECO:0000313" key="10">
    <source>
        <dbReference type="Proteomes" id="UP000290189"/>
    </source>
</evidence>
<reference evidence="8 10" key="2">
    <citation type="submission" date="2018-03" db="EMBL/GenBank/DDBJ databases">
        <authorList>
            <person name="Fogelqvist J."/>
        </authorList>
    </citation>
    <scope>NUCLEOTIDE SEQUENCE [LARGE SCALE GENOMIC DNA]</scope>
</reference>
<accession>A0A0G4III5</accession>
<dbReference type="InterPro" id="IPR007941">
    <property type="entry name" value="DUF726"/>
</dbReference>
<dbReference type="PANTHER" id="PTHR17920">
    <property type="entry name" value="TRANSMEMBRANE AND COILED-COIL DOMAIN-CONTAINING PROTEIN 4 TMCO4"/>
    <property type="match status" value="1"/>
</dbReference>
<evidence type="ECO:0000256" key="3">
    <source>
        <dbReference type="ARBA" id="ARBA00022692"/>
    </source>
</evidence>
<evidence type="ECO:0000256" key="4">
    <source>
        <dbReference type="ARBA" id="ARBA00022989"/>
    </source>
</evidence>
<dbReference type="AlphaFoldDB" id="A0A0G4III5"/>
<evidence type="ECO:0000256" key="1">
    <source>
        <dbReference type="ARBA" id="ARBA00004141"/>
    </source>
</evidence>
<protein>
    <recommendedName>
        <fullName evidence="11">Transmembrane and coiled-coil domain-containing protein 4</fullName>
    </recommendedName>
</protein>
<dbReference type="EMBL" id="CDSF01000002">
    <property type="protein sequence ID" value="CEO94895.1"/>
    <property type="molecule type" value="Genomic_DNA"/>
</dbReference>
<evidence type="ECO:0008006" key="11">
    <source>
        <dbReference type="Google" id="ProtNLM"/>
    </source>
</evidence>
<dbReference type="PANTHER" id="PTHR17920:SF3">
    <property type="entry name" value="TRANSMEMBRANE AND COILED-COIL DOMAIN-CONTAINING PROTEIN 4"/>
    <property type="match status" value="1"/>
</dbReference>
<geneLocation type="mitochondrion" evidence="8"/>
<evidence type="ECO:0000256" key="2">
    <source>
        <dbReference type="ARBA" id="ARBA00009824"/>
    </source>
</evidence>
<gene>
    <name evidence="7" type="ORF">PBRA_003708</name>
    <name evidence="8" type="ORF">PLBR_LOCUS1444</name>
</gene>
<dbReference type="EMBL" id="OVEO01000002">
    <property type="protein sequence ID" value="SPQ94229.1"/>
    <property type="molecule type" value="Genomic_DNA"/>
</dbReference>
<dbReference type="GO" id="GO:0016020">
    <property type="term" value="C:membrane"/>
    <property type="evidence" value="ECO:0007669"/>
    <property type="project" value="UniProtKB-SubCell"/>
</dbReference>
<keyword evidence="8" id="KW-0496">Mitochondrion</keyword>
<evidence type="ECO:0000313" key="8">
    <source>
        <dbReference type="EMBL" id="SPQ94229.1"/>
    </source>
</evidence>
<feature type="transmembrane region" description="Helical" evidence="6">
    <location>
        <begin position="166"/>
        <end position="191"/>
    </location>
</feature>
<organism evidence="7 9">
    <name type="scientific">Plasmodiophora brassicae</name>
    <name type="common">Clubroot disease agent</name>
    <dbReference type="NCBI Taxonomy" id="37360"/>
    <lineage>
        <taxon>Eukaryota</taxon>
        <taxon>Sar</taxon>
        <taxon>Rhizaria</taxon>
        <taxon>Endomyxa</taxon>
        <taxon>Phytomyxea</taxon>
        <taxon>Plasmodiophorida</taxon>
        <taxon>Plasmodiophoridae</taxon>
        <taxon>Plasmodiophora</taxon>
    </lineage>
</organism>
<dbReference type="Proteomes" id="UP000290189">
    <property type="component" value="Unassembled WGS sequence"/>
</dbReference>
<feature type="transmembrane region" description="Helical" evidence="6">
    <location>
        <begin position="203"/>
        <end position="230"/>
    </location>
</feature>
<evidence type="ECO:0000256" key="6">
    <source>
        <dbReference type="SAM" id="Phobius"/>
    </source>
</evidence>
<evidence type="ECO:0000313" key="9">
    <source>
        <dbReference type="Proteomes" id="UP000039324"/>
    </source>
</evidence>
<keyword evidence="5 6" id="KW-0472">Membrane</keyword>
<name>A0A0G4III5_PLABS</name>
<comment type="similarity">
    <text evidence="2">Belongs to the TMCO4 family.</text>
</comment>
<dbReference type="Pfam" id="PF05277">
    <property type="entry name" value="DUF726"/>
    <property type="match status" value="1"/>
</dbReference>
<keyword evidence="4 6" id="KW-1133">Transmembrane helix</keyword>
<proteinExistence type="inferred from homology"/>
<dbReference type="OrthoDB" id="277931at2759"/>
<dbReference type="SUPFAM" id="SSF53474">
    <property type="entry name" value="alpha/beta-Hydrolases"/>
    <property type="match status" value="1"/>
</dbReference>
<comment type="subcellular location">
    <subcellularLocation>
        <location evidence="1">Membrane</location>
        <topology evidence="1">Multi-pass membrane protein</topology>
    </subcellularLocation>
</comment>
<reference evidence="7 9" key="1">
    <citation type="submission" date="2015-02" db="EMBL/GenBank/DDBJ databases">
        <authorList>
            <person name="Chooi Y.-H."/>
        </authorList>
    </citation>
    <scope>NUCLEOTIDE SEQUENCE [LARGE SCALE GENOMIC DNA]</scope>
    <source>
        <strain evidence="7">E3</strain>
    </source>
</reference>
<keyword evidence="3 6" id="KW-0812">Transmembrane</keyword>
<dbReference type="Proteomes" id="UP000039324">
    <property type="component" value="Unassembled WGS sequence"/>
</dbReference>
<dbReference type="InterPro" id="IPR029058">
    <property type="entry name" value="AB_hydrolase_fold"/>
</dbReference>
<evidence type="ECO:0000313" key="7">
    <source>
        <dbReference type="EMBL" id="CEO94895.1"/>
    </source>
</evidence>
<keyword evidence="9" id="KW-1185">Reference proteome</keyword>
<sequence length="507" mass="53669">MGTDTGPLEPLPINADTISIDGLSRRQRQCLLMIFAGALRASPEFGEPILADLAGYLDLPGADEMTSMAAPLLEHDIDISPFVDDLELPALSERARLVLILLHFSLVRFKAYDSRIRVAMFALTDALHVARTWLYNEESLYITLLLAEDTNPDATVKKRKQRLSKWLKVGAAAAVGTGLMVVTGGLAAPAIGAGISALGITSVGAFLGTTTGAAILTGLFGVGGGGLASYKMHRRVGDLSNFDFRPICNDGSIHVMITVSGILFGEHQSSLDVWGPLSATIEATCADAFTLEWQTEAQIDAGRCVSDFLTTQASGIVVQHALQETILGGVAAAVAAPAAVLSTGGYLIDNPWGVLISKADRAGDELGHVLLQRLHGGRPVVLVGFSAGARVIVRALEHLHANKGFGIVQDVYILGCPYWPSHGWSRVREIVAGRIVNAYSPDDWVMKVVYRAVTASFSVCALGPTNCPGIEDINVSHIVTNHGHYIKKLPEVLGAVGLGPASPTANT</sequence>
<evidence type="ECO:0000256" key="5">
    <source>
        <dbReference type="ARBA" id="ARBA00023136"/>
    </source>
</evidence>